<proteinExistence type="predicted"/>
<evidence type="ECO:0000313" key="2">
    <source>
        <dbReference type="EMBL" id="KAG5544565.1"/>
    </source>
</evidence>
<sequence>MQSGRGRCPERAQNASTPTSEKHNNIGESPPSTTPLTTPFGLVSTGRSTRSGLYWYWLLDPVGVGGGQINLGKGLVLTGVFSCCSAFLRVWVVSAVLVRDWVVVEEFGVRVWCSVLRRSYVSPSCCRQSRAEA</sequence>
<keyword evidence="3" id="KW-1185">Reference proteome</keyword>
<name>A0AAV6JWK9_9ERIC</name>
<organism evidence="2 3">
    <name type="scientific">Rhododendron griersonianum</name>
    <dbReference type="NCBI Taxonomy" id="479676"/>
    <lineage>
        <taxon>Eukaryota</taxon>
        <taxon>Viridiplantae</taxon>
        <taxon>Streptophyta</taxon>
        <taxon>Embryophyta</taxon>
        <taxon>Tracheophyta</taxon>
        <taxon>Spermatophyta</taxon>
        <taxon>Magnoliopsida</taxon>
        <taxon>eudicotyledons</taxon>
        <taxon>Gunneridae</taxon>
        <taxon>Pentapetalae</taxon>
        <taxon>asterids</taxon>
        <taxon>Ericales</taxon>
        <taxon>Ericaceae</taxon>
        <taxon>Ericoideae</taxon>
        <taxon>Rhodoreae</taxon>
        <taxon>Rhododendron</taxon>
    </lineage>
</organism>
<evidence type="ECO:0000256" key="1">
    <source>
        <dbReference type="SAM" id="MobiDB-lite"/>
    </source>
</evidence>
<dbReference type="Proteomes" id="UP000823749">
    <property type="component" value="Chromosome 6"/>
</dbReference>
<evidence type="ECO:0000313" key="3">
    <source>
        <dbReference type="Proteomes" id="UP000823749"/>
    </source>
</evidence>
<dbReference type="AlphaFoldDB" id="A0AAV6JWK9"/>
<feature type="compositionally biased region" description="Low complexity" evidence="1">
    <location>
        <begin position="29"/>
        <end position="39"/>
    </location>
</feature>
<gene>
    <name evidence="2" type="ORF">RHGRI_017106</name>
</gene>
<comment type="caution">
    <text evidence="2">The sequence shown here is derived from an EMBL/GenBank/DDBJ whole genome shotgun (WGS) entry which is preliminary data.</text>
</comment>
<dbReference type="EMBL" id="JACTNZ010000006">
    <property type="protein sequence ID" value="KAG5544565.1"/>
    <property type="molecule type" value="Genomic_DNA"/>
</dbReference>
<protein>
    <submittedName>
        <fullName evidence="2">Uncharacterized protein</fullName>
    </submittedName>
</protein>
<accession>A0AAV6JWK9</accession>
<reference evidence="2 3" key="1">
    <citation type="submission" date="2020-08" db="EMBL/GenBank/DDBJ databases">
        <title>Plant Genome Project.</title>
        <authorList>
            <person name="Zhang R.-G."/>
        </authorList>
    </citation>
    <scope>NUCLEOTIDE SEQUENCE [LARGE SCALE GENOMIC DNA]</scope>
    <source>
        <strain evidence="2">WSP0</strain>
        <tissue evidence="2">Leaf</tissue>
    </source>
</reference>
<feature type="region of interest" description="Disordered" evidence="1">
    <location>
        <begin position="1"/>
        <end position="41"/>
    </location>
</feature>